<protein>
    <submittedName>
        <fullName evidence="2">Uncharacterized protein</fullName>
    </submittedName>
</protein>
<dbReference type="AlphaFoldDB" id="A0A165J616"/>
<feature type="compositionally biased region" description="Basic residues" evidence="1">
    <location>
        <begin position="465"/>
        <end position="493"/>
    </location>
</feature>
<gene>
    <name evidence="2" type="ORF">EXIGLDRAFT_520219</name>
</gene>
<dbReference type="OrthoDB" id="2624269at2759"/>
<name>A0A165J616_EXIGL</name>
<dbReference type="InParanoid" id="A0A165J616"/>
<feature type="region of interest" description="Disordered" evidence="1">
    <location>
        <begin position="452"/>
        <end position="561"/>
    </location>
</feature>
<evidence type="ECO:0000256" key="1">
    <source>
        <dbReference type="SAM" id="MobiDB-lite"/>
    </source>
</evidence>
<reference evidence="2 3" key="1">
    <citation type="journal article" date="2016" name="Mol. Biol. Evol.">
        <title>Comparative Genomics of Early-Diverging Mushroom-Forming Fungi Provides Insights into the Origins of Lignocellulose Decay Capabilities.</title>
        <authorList>
            <person name="Nagy L.G."/>
            <person name="Riley R."/>
            <person name="Tritt A."/>
            <person name="Adam C."/>
            <person name="Daum C."/>
            <person name="Floudas D."/>
            <person name="Sun H."/>
            <person name="Yadav J.S."/>
            <person name="Pangilinan J."/>
            <person name="Larsson K.H."/>
            <person name="Matsuura K."/>
            <person name="Barry K."/>
            <person name="Labutti K."/>
            <person name="Kuo R."/>
            <person name="Ohm R.A."/>
            <person name="Bhattacharya S.S."/>
            <person name="Shirouzu T."/>
            <person name="Yoshinaga Y."/>
            <person name="Martin F.M."/>
            <person name="Grigoriev I.V."/>
            <person name="Hibbett D.S."/>
        </authorList>
    </citation>
    <scope>NUCLEOTIDE SEQUENCE [LARGE SCALE GENOMIC DNA]</scope>
    <source>
        <strain evidence="2 3">HHB12029</strain>
    </source>
</reference>
<organism evidence="2 3">
    <name type="scientific">Exidia glandulosa HHB12029</name>
    <dbReference type="NCBI Taxonomy" id="1314781"/>
    <lineage>
        <taxon>Eukaryota</taxon>
        <taxon>Fungi</taxon>
        <taxon>Dikarya</taxon>
        <taxon>Basidiomycota</taxon>
        <taxon>Agaricomycotina</taxon>
        <taxon>Agaricomycetes</taxon>
        <taxon>Auriculariales</taxon>
        <taxon>Exidiaceae</taxon>
        <taxon>Exidia</taxon>
    </lineage>
</organism>
<feature type="compositionally biased region" description="Basic and acidic residues" evidence="1">
    <location>
        <begin position="494"/>
        <end position="508"/>
    </location>
</feature>
<evidence type="ECO:0000313" key="2">
    <source>
        <dbReference type="EMBL" id="KZV94381.1"/>
    </source>
</evidence>
<dbReference type="Proteomes" id="UP000077266">
    <property type="component" value="Unassembled WGS sequence"/>
</dbReference>
<keyword evidence="3" id="KW-1185">Reference proteome</keyword>
<evidence type="ECO:0000313" key="3">
    <source>
        <dbReference type="Proteomes" id="UP000077266"/>
    </source>
</evidence>
<feature type="compositionally biased region" description="Polar residues" evidence="1">
    <location>
        <begin position="540"/>
        <end position="551"/>
    </location>
</feature>
<dbReference type="EMBL" id="KV425974">
    <property type="protein sequence ID" value="KZV94381.1"/>
    <property type="molecule type" value="Genomic_DNA"/>
</dbReference>
<sequence length="611" mass="69872">MQCSDEACHWHDRVMTKVKSRRRQEEIATCGECGSEATRVECSARWTFTVYAGGSRARFVHEGIHTHSRHREQHLTKEEEERLADRVELHPNAAPLAHIAGIPTLSGSLPSVGTIAPILLNPDRLRYHTNSIKRRAPTKDPTSGQHFLADMKEFDQQHPGLLVSTKIGAATVFCMQSAFMRELSLRDKRLPGPLNAHVTDACHGYWRVKNDVLIISSAYSERLRCWVPIVLSYSDGQTSDHYAAHFEAYFDGLAAQAEADSVLVTDDLFRNTVDFSQAQRRGFIIAFVRFWQKRNSERSVEELEEAAVSLLRGCGEHFRSSVTRVTHSAKLFPLASTGYTAEAFTKLALSLLNNIPRDEYEQRVTNLRRQYPSLAPWLEWWTRPTVAPMIFPAMKSMDDKDWDAMPATSNAEESQHNVIKTLVGKNHQLLDGLKGMAKIASFYENKMAYKSGGKIRHGRPEPWKVRKLIMGHTKKTRTKRTQNSRASARKRISKRDYRPPDTLRDLLPKRKVNQNRSDQPNPDSDYEPHPTRRRKLPPSTAKTTSRQQSRARPQPAKKVPTCHSPGLLCNLYWVKTSVGWYSKMLRRHIFSHNTLRQFLPVHLNLRTQSRS</sequence>
<proteinExistence type="predicted"/>
<dbReference type="STRING" id="1314781.A0A165J616"/>
<accession>A0A165J616</accession>